<dbReference type="EMBL" id="WNXC01000001">
    <property type="protein sequence ID" value="MBB2148460.1"/>
    <property type="molecule type" value="Genomic_DNA"/>
</dbReference>
<evidence type="ECO:0000313" key="2">
    <source>
        <dbReference type="EMBL" id="MBB2148460.1"/>
    </source>
</evidence>
<protein>
    <submittedName>
        <fullName evidence="2">GNAT family N-acetyltransferase</fullName>
    </submittedName>
</protein>
<dbReference type="RefSeq" id="WP_182954410.1">
    <property type="nucleotide sequence ID" value="NZ_WNXC01000001.1"/>
</dbReference>
<reference evidence="2 3" key="1">
    <citation type="submission" date="2019-11" db="EMBL/GenBank/DDBJ databases">
        <title>Description of Pedobacter sp. LMG 31462T.</title>
        <authorList>
            <person name="Carlier A."/>
            <person name="Qi S."/>
            <person name="Vandamme P."/>
        </authorList>
    </citation>
    <scope>NUCLEOTIDE SEQUENCE [LARGE SCALE GENOMIC DNA]</scope>
    <source>
        <strain evidence="2 3">LMG 31462</strain>
    </source>
</reference>
<sequence length="355" mass="41560">MGKLISLQEREEWTAYVNGAAEYDFYHTWLYHSLDLSGDPFLFVYEEDHNYIAFPLLKRAISQTSFSDLGSVYGYTGPISNRKFEDMEDSFREKFMISFLAFLKKEQNISVFSRLHPLFNQYLLFEKFGGIHENGKTVAIDLSLSIEEQRKKYRRNTLKSVKKAWHAGYSVRESKTQEDIDLFYEIYTHNMERVEATDYYFFSKAYFMNLVGNEDFDCRLLLVCFKDEVVCGMITTFTNGIIQGHLVGTKHAYLVNSPAKFLVDEITLIGRKEGMKYLHLGGGVGFKMDTLFNWKAGFSDLFLEYKSWRYVANNMVYHALVNKRKIDQHKKDIDFFPLYRAIVNGLTLGYFQMVI</sequence>
<evidence type="ECO:0000313" key="3">
    <source>
        <dbReference type="Proteomes" id="UP000636110"/>
    </source>
</evidence>
<accession>A0ABR6ET70</accession>
<feature type="domain" description="BioF2-like acetyltransferase" evidence="1">
    <location>
        <begin position="151"/>
        <end position="283"/>
    </location>
</feature>
<dbReference type="InterPro" id="IPR050644">
    <property type="entry name" value="PG_Glycine_Bridge_Synth"/>
</dbReference>
<dbReference type="PANTHER" id="PTHR36174">
    <property type="entry name" value="LIPID II:GLYCINE GLYCYLTRANSFERASE"/>
    <property type="match status" value="1"/>
</dbReference>
<name>A0ABR6ET70_9SPHI</name>
<dbReference type="PANTHER" id="PTHR36174:SF1">
    <property type="entry name" value="LIPID II:GLYCINE GLYCYLTRANSFERASE"/>
    <property type="match status" value="1"/>
</dbReference>
<evidence type="ECO:0000259" key="1">
    <source>
        <dbReference type="Pfam" id="PF13480"/>
    </source>
</evidence>
<dbReference type="Gene3D" id="3.40.630.30">
    <property type="match status" value="1"/>
</dbReference>
<comment type="caution">
    <text evidence="2">The sequence shown here is derived from an EMBL/GenBank/DDBJ whole genome shotgun (WGS) entry which is preliminary data.</text>
</comment>
<organism evidence="2 3">
    <name type="scientific">Pedobacter gandavensis</name>
    <dbReference type="NCBI Taxonomy" id="2679963"/>
    <lineage>
        <taxon>Bacteria</taxon>
        <taxon>Pseudomonadati</taxon>
        <taxon>Bacteroidota</taxon>
        <taxon>Sphingobacteriia</taxon>
        <taxon>Sphingobacteriales</taxon>
        <taxon>Sphingobacteriaceae</taxon>
        <taxon>Pedobacter</taxon>
    </lineage>
</organism>
<proteinExistence type="predicted"/>
<keyword evidence="3" id="KW-1185">Reference proteome</keyword>
<gene>
    <name evidence="2" type="ORF">GM920_05995</name>
</gene>
<dbReference type="Proteomes" id="UP000636110">
    <property type="component" value="Unassembled WGS sequence"/>
</dbReference>
<dbReference type="SUPFAM" id="SSF55729">
    <property type="entry name" value="Acyl-CoA N-acyltransferases (Nat)"/>
    <property type="match status" value="1"/>
</dbReference>
<dbReference type="Pfam" id="PF13480">
    <property type="entry name" value="Acetyltransf_6"/>
    <property type="match status" value="1"/>
</dbReference>
<dbReference type="InterPro" id="IPR016181">
    <property type="entry name" value="Acyl_CoA_acyltransferase"/>
</dbReference>
<dbReference type="InterPro" id="IPR038740">
    <property type="entry name" value="BioF2-like_GNAT_dom"/>
</dbReference>